<feature type="transmembrane region" description="Helical" evidence="4">
    <location>
        <begin position="73"/>
        <end position="92"/>
    </location>
</feature>
<dbReference type="RefSeq" id="WP_073625405.1">
    <property type="nucleotide sequence ID" value="NZ_FRXO01000001.1"/>
</dbReference>
<evidence type="ECO:0000313" key="7">
    <source>
        <dbReference type="Proteomes" id="UP000186406"/>
    </source>
</evidence>
<keyword evidence="7" id="KW-1185">Reference proteome</keyword>
<dbReference type="InterPro" id="IPR047200">
    <property type="entry name" value="MFS_YcaD-like"/>
</dbReference>
<dbReference type="InterPro" id="IPR020846">
    <property type="entry name" value="MFS_dom"/>
</dbReference>
<feature type="transmembrane region" description="Helical" evidence="4">
    <location>
        <begin position="265"/>
        <end position="283"/>
    </location>
</feature>
<evidence type="ECO:0000256" key="3">
    <source>
        <dbReference type="ARBA" id="ARBA00023136"/>
    </source>
</evidence>
<name>A0A1M7Z608_9HYPH</name>
<keyword evidence="1 4" id="KW-0812">Transmembrane</keyword>
<keyword evidence="3 4" id="KW-0472">Membrane</keyword>
<dbReference type="GO" id="GO:0022857">
    <property type="term" value="F:transmembrane transporter activity"/>
    <property type="evidence" value="ECO:0007669"/>
    <property type="project" value="InterPro"/>
</dbReference>
<dbReference type="PANTHER" id="PTHR23521">
    <property type="entry name" value="TRANSPORTER MFS SUPERFAMILY"/>
    <property type="match status" value="1"/>
</dbReference>
<reference evidence="6 7" key="1">
    <citation type="submission" date="2016-12" db="EMBL/GenBank/DDBJ databases">
        <authorList>
            <person name="Song W.-J."/>
            <person name="Kurnit D.M."/>
        </authorList>
    </citation>
    <scope>NUCLEOTIDE SEQUENCE [LARGE SCALE GENOMIC DNA]</scope>
    <source>
        <strain evidence="6 7">DSM 19599</strain>
    </source>
</reference>
<feature type="transmembrane region" description="Helical" evidence="4">
    <location>
        <begin position="235"/>
        <end position="253"/>
    </location>
</feature>
<dbReference type="PROSITE" id="PS50850">
    <property type="entry name" value="MFS"/>
    <property type="match status" value="1"/>
</dbReference>
<organism evidence="6 7">
    <name type="scientific">Pseudoxanthobacter soli DSM 19599</name>
    <dbReference type="NCBI Taxonomy" id="1123029"/>
    <lineage>
        <taxon>Bacteria</taxon>
        <taxon>Pseudomonadati</taxon>
        <taxon>Pseudomonadota</taxon>
        <taxon>Alphaproteobacteria</taxon>
        <taxon>Hyphomicrobiales</taxon>
        <taxon>Segnochrobactraceae</taxon>
        <taxon>Pseudoxanthobacter</taxon>
    </lineage>
</organism>
<dbReference type="PANTHER" id="PTHR23521:SF3">
    <property type="entry name" value="MFS TRANSPORTER"/>
    <property type="match status" value="1"/>
</dbReference>
<dbReference type="InterPro" id="IPR036259">
    <property type="entry name" value="MFS_trans_sf"/>
</dbReference>
<evidence type="ECO:0000259" key="5">
    <source>
        <dbReference type="PROSITE" id="PS50850"/>
    </source>
</evidence>
<dbReference type="Pfam" id="PF07690">
    <property type="entry name" value="MFS_1"/>
    <property type="match status" value="1"/>
</dbReference>
<feature type="transmembrane region" description="Helical" evidence="4">
    <location>
        <begin position="325"/>
        <end position="348"/>
    </location>
</feature>
<gene>
    <name evidence="6" type="ORF">SAMN02745172_00272</name>
</gene>
<dbReference type="AlphaFoldDB" id="A0A1M7Z608"/>
<feature type="transmembrane region" description="Helical" evidence="4">
    <location>
        <begin position="289"/>
        <end position="313"/>
    </location>
</feature>
<dbReference type="Proteomes" id="UP000186406">
    <property type="component" value="Unassembled WGS sequence"/>
</dbReference>
<feature type="domain" description="Major facilitator superfamily (MFS) profile" evidence="5">
    <location>
        <begin position="199"/>
        <end position="419"/>
    </location>
</feature>
<feature type="transmembrane region" description="Helical" evidence="4">
    <location>
        <begin position="39"/>
        <end position="61"/>
    </location>
</feature>
<sequence>MTSTLRPVLSLLLGTTLLLVGNGLQFTLLPLSGAAYHFSATLLGLMGSAYYVGFVAGCLIAPFLVQRAGHIRAFTAMVGTAAATVLGHALVIDPIAWIVLRAITGFCLAGLYLIIESWLNDRATNENRGLIMSAYIVVNFGAITGGQMLVTLNPITTFNSFAIASILCSLAVIPVALTRSAQPAPIAKVKFDPLPLYRAAPVGIVGVFMIGVANGAFWSLGPVFATGNGLDVNDSATLMSVAVVAGALSQWPVGQLSDRFDRRKVLAALLTCAALSGIALWRAPSDVTMLMIFGALFGALTLPGYSLAAAHAYDKTPPGGYVQTATTVLLANGAGSIFGPALASLMMARLGPSSLFLFTASMQTLLLIFVLIRIRVRQPTSAEAKAAFDVPATAPVAGPITPSKADAADIAASPQQPAA</sequence>
<dbReference type="GO" id="GO:0005886">
    <property type="term" value="C:plasma membrane"/>
    <property type="evidence" value="ECO:0007669"/>
    <property type="project" value="TreeGrafter"/>
</dbReference>
<protein>
    <submittedName>
        <fullName evidence="6">Predicted arabinose efflux permease, MFS family</fullName>
    </submittedName>
</protein>
<feature type="transmembrane region" description="Helical" evidence="4">
    <location>
        <begin position="199"/>
        <end position="220"/>
    </location>
</feature>
<dbReference type="STRING" id="1123029.SAMN02745172_00272"/>
<dbReference type="Gene3D" id="1.20.1250.20">
    <property type="entry name" value="MFS general substrate transporter like domains"/>
    <property type="match status" value="2"/>
</dbReference>
<feature type="transmembrane region" description="Helical" evidence="4">
    <location>
        <begin position="158"/>
        <end position="178"/>
    </location>
</feature>
<feature type="transmembrane region" description="Helical" evidence="4">
    <location>
        <begin position="131"/>
        <end position="152"/>
    </location>
</feature>
<dbReference type="OrthoDB" id="9810614at2"/>
<dbReference type="InterPro" id="IPR011701">
    <property type="entry name" value="MFS"/>
</dbReference>
<evidence type="ECO:0000256" key="1">
    <source>
        <dbReference type="ARBA" id="ARBA00022692"/>
    </source>
</evidence>
<dbReference type="SUPFAM" id="SSF103473">
    <property type="entry name" value="MFS general substrate transporter"/>
    <property type="match status" value="1"/>
</dbReference>
<feature type="transmembrane region" description="Helical" evidence="4">
    <location>
        <begin position="354"/>
        <end position="372"/>
    </location>
</feature>
<keyword evidence="2 4" id="KW-1133">Transmembrane helix</keyword>
<accession>A0A1M7Z608</accession>
<evidence type="ECO:0000256" key="2">
    <source>
        <dbReference type="ARBA" id="ARBA00022989"/>
    </source>
</evidence>
<dbReference type="CDD" id="cd17477">
    <property type="entry name" value="MFS_YcaD_like"/>
    <property type="match status" value="1"/>
</dbReference>
<feature type="transmembrane region" description="Helical" evidence="4">
    <location>
        <begin position="98"/>
        <end position="119"/>
    </location>
</feature>
<proteinExistence type="predicted"/>
<dbReference type="EMBL" id="FRXO01000001">
    <property type="protein sequence ID" value="SHO60377.1"/>
    <property type="molecule type" value="Genomic_DNA"/>
</dbReference>
<evidence type="ECO:0000256" key="4">
    <source>
        <dbReference type="SAM" id="Phobius"/>
    </source>
</evidence>
<evidence type="ECO:0000313" key="6">
    <source>
        <dbReference type="EMBL" id="SHO60377.1"/>
    </source>
</evidence>